<evidence type="ECO:0000313" key="3">
    <source>
        <dbReference type="Proteomes" id="UP000295131"/>
    </source>
</evidence>
<reference evidence="2 3" key="1">
    <citation type="journal article" date="2013" name="Int. J. Syst. Evol. Microbiol.">
        <title>Hoeflea suaedae sp. nov., an endophytic bacterium isolated from the root of the halophyte Suaeda maritima.</title>
        <authorList>
            <person name="Chung E.J."/>
            <person name="Park J.A."/>
            <person name="Pramanik P."/>
            <person name="Bibi F."/>
            <person name="Jeon C.O."/>
            <person name="Chung Y.R."/>
        </authorList>
    </citation>
    <scope>NUCLEOTIDE SEQUENCE [LARGE SCALE GENOMIC DNA]</scope>
    <source>
        <strain evidence="2 3">YC6898</strain>
    </source>
</reference>
<keyword evidence="1" id="KW-1133">Transmembrane helix</keyword>
<dbReference type="EMBL" id="SMSI01000004">
    <property type="protein sequence ID" value="TDH34411.1"/>
    <property type="molecule type" value="Genomic_DNA"/>
</dbReference>
<organism evidence="2 3">
    <name type="scientific">Pseudohoeflea suaedae</name>
    <dbReference type="NCBI Taxonomy" id="877384"/>
    <lineage>
        <taxon>Bacteria</taxon>
        <taxon>Pseudomonadati</taxon>
        <taxon>Pseudomonadota</taxon>
        <taxon>Alphaproteobacteria</taxon>
        <taxon>Hyphomicrobiales</taxon>
        <taxon>Rhizobiaceae</taxon>
        <taxon>Pseudohoeflea</taxon>
    </lineage>
</organism>
<dbReference type="AlphaFoldDB" id="A0A4R5PIP8"/>
<dbReference type="RefSeq" id="WP_133285757.1">
    <property type="nucleotide sequence ID" value="NZ_SMSI01000004.1"/>
</dbReference>
<name>A0A4R5PIP8_9HYPH</name>
<comment type="caution">
    <text evidence="2">The sequence shown here is derived from an EMBL/GenBank/DDBJ whole genome shotgun (WGS) entry which is preliminary data.</text>
</comment>
<gene>
    <name evidence="2" type="ORF">E2A64_17245</name>
</gene>
<protein>
    <submittedName>
        <fullName evidence="2">Uncharacterized protein</fullName>
    </submittedName>
</protein>
<feature type="transmembrane region" description="Helical" evidence="1">
    <location>
        <begin position="32"/>
        <end position="50"/>
    </location>
</feature>
<keyword evidence="3" id="KW-1185">Reference proteome</keyword>
<keyword evidence="1" id="KW-0472">Membrane</keyword>
<accession>A0A4R5PIP8</accession>
<keyword evidence="1" id="KW-0812">Transmembrane</keyword>
<feature type="transmembrane region" description="Helical" evidence="1">
    <location>
        <begin position="56"/>
        <end position="73"/>
    </location>
</feature>
<evidence type="ECO:0000313" key="2">
    <source>
        <dbReference type="EMBL" id="TDH34411.1"/>
    </source>
</evidence>
<dbReference type="Proteomes" id="UP000295131">
    <property type="component" value="Unassembled WGS sequence"/>
</dbReference>
<sequence length="76" mass="8038">MTDSQVSNAELSKTHDAGDDAAYRKGVRQTSIFFAAIIGLAIASVAIFGFAGLITFYVAAAIVMLVTLVFITYDMG</sequence>
<evidence type="ECO:0000256" key="1">
    <source>
        <dbReference type="SAM" id="Phobius"/>
    </source>
</evidence>
<proteinExistence type="predicted"/>